<evidence type="ECO:0000259" key="4">
    <source>
        <dbReference type="PROSITE" id="PS51063"/>
    </source>
</evidence>
<evidence type="ECO:0000313" key="6">
    <source>
        <dbReference type="Proteomes" id="UP000244755"/>
    </source>
</evidence>
<feature type="domain" description="HTH crp-type" evidence="4">
    <location>
        <begin position="169"/>
        <end position="248"/>
    </location>
</feature>
<evidence type="ECO:0000313" key="5">
    <source>
        <dbReference type="EMBL" id="AWB22558.1"/>
    </source>
</evidence>
<dbReference type="Pfam" id="PF13545">
    <property type="entry name" value="HTH_Crp_2"/>
    <property type="match status" value="1"/>
</dbReference>
<dbReference type="InterPro" id="IPR036388">
    <property type="entry name" value="WH-like_DNA-bd_sf"/>
</dbReference>
<dbReference type="PROSITE" id="PS00042">
    <property type="entry name" value="HTH_CRP_1"/>
    <property type="match status" value="1"/>
</dbReference>
<name>A0A2R4WLZ7_9HYPH</name>
<dbReference type="InterPro" id="IPR036390">
    <property type="entry name" value="WH_DNA-bd_sf"/>
</dbReference>
<dbReference type="SUPFAM" id="SSF51206">
    <property type="entry name" value="cAMP-binding domain-like"/>
    <property type="match status" value="1"/>
</dbReference>
<evidence type="ECO:0000256" key="2">
    <source>
        <dbReference type="ARBA" id="ARBA00023125"/>
    </source>
</evidence>
<proteinExistence type="predicted"/>
<evidence type="ECO:0000256" key="1">
    <source>
        <dbReference type="ARBA" id="ARBA00023015"/>
    </source>
</evidence>
<dbReference type="Proteomes" id="UP000244755">
    <property type="component" value="Chromosome 1"/>
</dbReference>
<dbReference type="Gene3D" id="1.10.10.10">
    <property type="entry name" value="Winged helix-like DNA-binding domain superfamily/Winged helix DNA-binding domain"/>
    <property type="match status" value="1"/>
</dbReference>
<dbReference type="InterPro" id="IPR018490">
    <property type="entry name" value="cNMP-bd_dom_sf"/>
</dbReference>
<dbReference type="SMART" id="SM00419">
    <property type="entry name" value="HTH_CRP"/>
    <property type="match status" value="1"/>
</dbReference>
<dbReference type="OrthoDB" id="667966at2"/>
<dbReference type="InterPro" id="IPR014710">
    <property type="entry name" value="RmlC-like_jellyroll"/>
</dbReference>
<protein>
    <submittedName>
        <fullName evidence="5">Crp/Fnr family transcriptional regulator</fullName>
    </submittedName>
</protein>
<dbReference type="EMBL" id="CP028843">
    <property type="protein sequence ID" value="AWB22558.1"/>
    <property type="molecule type" value="Genomic_DNA"/>
</dbReference>
<sequence>MKRVARSAHEAEARASDLRTGPVSIDVCAGCPVRDRALCRCLNDQERLVLTGLCQRRRVAAGETVMWAGEDSRICANLLSGVLKAVAATADGREQIVGLSYPADFVGEPYAAEIGFTITALTDAELCTFPRRPFERFLEQHARMGNLLLQRTLKALSEARARMLTLARLSAGEKVAELLLDMAVRAGTSAGRPGLEEPVTFELPMTRGHMADVLGMTIETVSRQLTKLKGAGVIVLSGARTVTIVDARGLRRRAVAA</sequence>
<dbReference type="InterPro" id="IPR012318">
    <property type="entry name" value="HTH_CRP"/>
</dbReference>
<organism evidence="5 6">
    <name type="scientific">Methylobacterium currus</name>
    <dbReference type="NCBI Taxonomy" id="2051553"/>
    <lineage>
        <taxon>Bacteria</taxon>
        <taxon>Pseudomonadati</taxon>
        <taxon>Pseudomonadota</taxon>
        <taxon>Alphaproteobacteria</taxon>
        <taxon>Hyphomicrobiales</taxon>
        <taxon>Methylobacteriaceae</taxon>
        <taxon>Methylobacterium</taxon>
    </lineage>
</organism>
<dbReference type="PROSITE" id="PS51063">
    <property type="entry name" value="HTH_CRP_2"/>
    <property type="match status" value="1"/>
</dbReference>
<gene>
    <name evidence="5" type="ORF">DA075_17940</name>
</gene>
<evidence type="ECO:0000256" key="3">
    <source>
        <dbReference type="ARBA" id="ARBA00023163"/>
    </source>
</evidence>
<dbReference type="Pfam" id="PF00027">
    <property type="entry name" value="cNMP_binding"/>
    <property type="match status" value="1"/>
</dbReference>
<dbReference type="CDD" id="cd00092">
    <property type="entry name" value="HTH_CRP"/>
    <property type="match status" value="1"/>
</dbReference>
<dbReference type="AlphaFoldDB" id="A0A2R4WLZ7"/>
<dbReference type="PANTHER" id="PTHR24567">
    <property type="entry name" value="CRP FAMILY TRANSCRIPTIONAL REGULATORY PROTEIN"/>
    <property type="match status" value="1"/>
</dbReference>
<reference evidence="5 6" key="1">
    <citation type="submission" date="2018-04" db="EMBL/GenBank/DDBJ databases">
        <title>Methylobacterium sp. PR1016A genome.</title>
        <authorList>
            <person name="Park W."/>
        </authorList>
    </citation>
    <scope>NUCLEOTIDE SEQUENCE [LARGE SCALE GENOMIC DNA]</scope>
    <source>
        <strain evidence="5 6">PR1016A</strain>
    </source>
</reference>
<dbReference type="InterPro" id="IPR050397">
    <property type="entry name" value="Env_Response_Regulators"/>
</dbReference>
<dbReference type="GO" id="GO:0003700">
    <property type="term" value="F:DNA-binding transcription factor activity"/>
    <property type="evidence" value="ECO:0007669"/>
    <property type="project" value="InterPro"/>
</dbReference>
<keyword evidence="2" id="KW-0238">DNA-binding</keyword>
<dbReference type="InterPro" id="IPR000595">
    <property type="entry name" value="cNMP-bd_dom"/>
</dbReference>
<dbReference type="PRINTS" id="PR00034">
    <property type="entry name" value="HTHCRP"/>
</dbReference>
<accession>A0A2R4WLZ7</accession>
<dbReference type="KEGG" id="mee:DA075_17940"/>
<keyword evidence="6" id="KW-1185">Reference proteome</keyword>
<dbReference type="Gene3D" id="2.60.120.10">
    <property type="entry name" value="Jelly Rolls"/>
    <property type="match status" value="1"/>
</dbReference>
<dbReference type="SMART" id="SM00100">
    <property type="entry name" value="cNMP"/>
    <property type="match status" value="1"/>
</dbReference>
<dbReference type="PANTHER" id="PTHR24567:SF75">
    <property type="entry name" value="FUMARATE AND NITRATE REDUCTION REGULATORY PROTEIN"/>
    <property type="match status" value="1"/>
</dbReference>
<dbReference type="CDD" id="cd00038">
    <property type="entry name" value="CAP_ED"/>
    <property type="match status" value="1"/>
</dbReference>
<keyword evidence="3" id="KW-0804">Transcription</keyword>
<dbReference type="SUPFAM" id="SSF46785">
    <property type="entry name" value="Winged helix' DNA-binding domain"/>
    <property type="match status" value="1"/>
</dbReference>
<dbReference type="InterPro" id="IPR018335">
    <property type="entry name" value="Tscrpt_reg_HTH_Crp-type_CS"/>
</dbReference>
<dbReference type="GO" id="GO:0005829">
    <property type="term" value="C:cytosol"/>
    <property type="evidence" value="ECO:0007669"/>
    <property type="project" value="TreeGrafter"/>
</dbReference>
<keyword evidence="1" id="KW-0805">Transcription regulation</keyword>
<dbReference type="GO" id="GO:0003677">
    <property type="term" value="F:DNA binding"/>
    <property type="evidence" value="ECO:0007669"/>
    <property type="project" value="UniProtKB-KW"/>
</dbReference>